<name>A0A8H5G281_9AGAR</name>
<dbReference type="InterPro" id="IPR011009">
    <property type="entry name" value="Kinase-like_dom_sf"/>
</dbReference>
<feature type="compositionally biased region" description="Basic and acidic residues" evidence="1">
    <location>
        <begin position="116"/>
        <end position="127"/>
    </location>
</feature>
<dbReference type="Proteomes" id="UP000559027">
    <property type="component" value="Unassembled WGS sequence"/>
</dbReference>
<dbReference type="Pfam" id="PF17667">
    <property type="entry name" value="Pkinase_fungal"/>
    <property type="match status" value="3"/>
</dbReference>
<comment type="caution">
    <text evidence="3">The sequence shown here is derived from an EMBL/GenBank/DDBJ whole genome shotgun (WGS) entry which is preliminary data.</text>
</comment>
<dbReference type="PANTHER" id="PTHR38248:SF2">
    <property type="entry name" value="FUNK1 11"/>
    <property type="match status" value="1"/>
</dbReference>
<feature type="domain" description="Fungal-type protein kinase" evidence="2">
    <location>
        <begin position="151"/>
        <end position="259"/>
    </location>
</feature>
<feature type="domain" description="Fungal-type protein kinase" evidence="2">
    <location>
        <begin position="403"/>
        <end position="523"/>
    </location>
</feature>
<sequence>MYGAIENSIFLQELLSLPQEGFPELLQRAKEEGLYSGTSWTGFSRGVKTHTQAQIGASTLKLRFATILNAITRLLERSGPGGFSNGLGQDWIDASTLNVAELHEKAGTRSKTSNAQDEHLTGPDKDETERAFPITCFIRRSDQDHSSDCFRNPQMRWFSALSVAEVVEEHYTDPRLQLARYAGQIFQAQPDRLFVFALSLSVDCLHIHLFDRSGTVMTKEPININQDPETFIRVVSSFCSLSTENLGWSPIIQAWNGQTTVPSYQLPAELIKDLTSPFDIPWVMDGPETKSKYISIRSLTSLEKDPYPFDRSTLALEVVTLEDWEQKNGEAEVYVMKQSWQRRPCAVDGGGVELSNASSRHEKETIDADPETRLLLRNAEAEPFEAFVLRRTGLSENRLREASFVTANGRRVDTSTFIRHDLMQTSLPIAQSWTYERYWGDTTPTAQEEEPPVYRSLVRLFFKHAGVPIKYFRSKRDLLMGLRGAVIDHEKFYRHGVIQRDVSVNNIFLSSGTGHLIDFDHCKLSTRMVVPEPPPKHKLTMEERNFYSGFLSDRLFDTAERMYGKEAWIYLTTARRPWKSMYPHPSDRLSPGDLGWIDKLYTIPNFKDHELGPARATGTPAFISCHLKSRYRFPHTAIHDMESFWWVLVYICIKFSGPGVPKLDEASRNILGFYFSGREISQPKKEGVFVYGTELESLLNHFDPYFDDLKALIHNWHSVIKLAFEFRIGMEFNYPHGIIIHLIDEALKNINETAMAQDEDDRRRRIHEENAKAIQVQKTVHAKPVETKLMKRKKSRSNTVLSGSQSTHPDLHSPTGSPQSKKQRK</sequence>
<evidence type="ECO:0000256" key="1">
    <source>
        <dbReference type="SAM" id="MobiDB-lite"/>
    </source>
</evidence>
<organism evidence="3 4">
    <name type="scientific">Leucocoprinus leucothites</name>
    <dbReference type="NCBI Taxonomy" id="201217"/>
    <lineage>
        <taxon>Eukaryota</taxon>
        <taxon>Fungi</taxon>
        <taxon>Dikarya</taxon>
        <taxon>Basidiomycota</taxon>
        <taxon>Agaricomycotina</taxon>
        <taxon>Agaricomycetes</taxon>
        <taxon>Agaricomycetidae</taxon>
        <taxon>Agaricales</taxon>
        <taxon>Agaricineae</taxon>
        <taxon>Agaricaceae</taxon>
        <taxon>Leucocoprinus</taxon>
    </lineage>
</organism>
<reference evidence="3 4" key="1">
    <citation type="journal article" date="2020" name="ISME J.">
        <title>Uncovering the hidden diversity of litter-decomposition mechanisms in mushroom-forming fungi.</title>
        <authorList>
            <person name="Floudas D."/>
            <person name="Bentzer J."/>
            <person name="Ahren D."/>
            <person name="Johansson T."/>
            <person name="Persson P."/>
            <person name="Tunlid A."/>
        </authorList>
    </citation>
    <scope>NUCLEOTIDE SEQUENCE [LARGE SCALE GENOMIC DNA]</scope>
    <source>
        <strain evidence="3 4">CBS 146.42</strain>
    </source>
</reference>
<feature type="domain" description="Fungal-type protein kinase" evidence="2">
    <location>
        <begin position="610"/>
        <end position="652"/>
    </location>
</feature>
<feature type="compositionally biased region" description="Polar residues" evidence="1">
    <location>
        <begin position="797"/>
        <end position="825"/>
    </location>
</feature>
<gene>
    <name evidence="3" type="ORF">D9756_006628</name>
</gene>
<dbReference type="SUPFAM" id="SSF56112">
    <property type="entry name" value="Protein kinase-like (PK-like)"/>
    <property type="match status" value="1"/>
</dbReference>
<dbReference type="PANTHER" id="PTHR38248">
    <property type="entry name" value="FUNK1 6"/>
    <property type="match status" value="1"/>
</dbReference>
<dbReference type="OrthoDB" id="312874at2759"/>
<dbReference type="AlphaFoldDB" id="A0A8H5G281"/>
<feature type="region of interest" description="Disordered" evidence="1">
    <location>
        <begin position="782"/>
        <end position="825"/>
    </location>
</feature>
<protein>
    <recommendedName>
        <fullName evidence="2">Fungal-type protein kinase domain-containing protein</fullName>
    </recommendedName>
</protein>
<proteinExistence type="predicted"/>
<keyword evidence="4" id="KW-1185">Reference proteome</keyword>
<evidence type="ECO:0000259" key="2">
    <source>
        <dbReference type="Pfam" id="PF17667"/>
    </source>
</evidence>
<evidence type="ECO:0000313" key="4">
    <source>
        <dbReference type="Proteomes" id="UP000559027"/>
    </source>
</evidence>
<dbReference type="EMBL" id="JAACJO010000006">
    <property type="protein sequence ID" value="KAF5356954.1"/>
    <property type="molecule type" value="Genomic_DNA"/>
</dbReference>
<evidence type="ECO:0000313" key="3">
    <source>
        <dbReference type="EMBL" id="KAF5356954.1"/>
    </source>
</evidence>
<dbReference type="InterPro" id="IPR040976">
    <property type="entry name" value="Pkinase_fungal"/>
</dbReference>
<accession>A0A8H5G281</accession>
<feature type="region of interest" description="Disordered" evidence="1">
    <location>
        <begin position="105"/>
        <end position="127"/>
    </location>
</feature>